<feature type="region of interest" description="Disordered" evidence="1">
    <location>
        <begin position="1"/>
        <end position="53"/>
    </location>
</feature>
<dbReference type="Proteomes" id="UP000076532">
    <property type="component" value="Unassembled WGS sequence"/>
</dbReference>
<keyword evidence="3" id="KW-1185">Reference proteome</keyword>
<feature type="compositionally biased region" description="Polar residues" evidence="1">
    <location>
        <begin position="121"/>
        <end position="157"/>
    </location>
</feature>
<proteinExistence type="predicted"/>
<feature type="compositionally biased region" description="Polar residues" evidence="1">
    <location>
        <begin position="77"/>
        <end position="100"/>
    </location>
</feature>
<dbReference type="EMBL" id="KV417635">
    <property type="protein sequence ID" value="KZP13250.1"/>
    <property type="molecule type" value="Genomic_DNA"/>
</dbReference>
<name>A0A166C3E0_9AGAM</name>
<sequence length="261" mass="29503">MKQHLVQGSDSEEEYWRVNDDVWEDPEDSQARVEPFPTTPPPQRNTQRHVTGNTDCVEVKVPAWMLKFGTLQISLSPNRSSADVGSSSAPPIQNHSSRNVETPPRRTQPPHHTPRERTPAVRSTTPIFQTPGSSAVRSATPIFQTPDSPAARSTSPIFGTPQRDQDPVPRPGHRYPRHRPRPIYPLRPGDEAPPLRTFDPSRTHGYYVVFVGPRLGIFHEYWSDIEPHLRRNAGGYFRKGATFEKAVALWNDCDITKSIIH</sequence>
<accession>A0A166C3E0</accession>
<dbReference type="AlphaFoldDB" id="A0A166C3E0"/>
<gene>
    <name evidence="2" type="ORF">FIBSPDRAFT_897516</name>
</gene>
<evidence type="ECO:0000313" key="2">
    <source>
        <dbReference type="EMBL" id="KZP13250.1"/>
    </source>
</evidence>
<evidence type="ECO:0000256" key="1">
    <source>
        <dbReference type="SAM" id="MobiDB-lite"/>
    </source>
</evidence>
<protein>
    <submittedName>
        <fullName evidence="2">Uncharacterized protein</fullName>
    </submittedName>
</protein>
<reference evidence="2 3" key="1">
    <citation type="journal article" date="2016" name="Mol. Biol. Evol.">
        <title>Comparative Genomics of Early-Diverging Mushroom-Forming Fungi Provides Insights into the Origins of Lignocellulose Decay Capabilities.</title>
        <authorList>
            <person name="Nagy L.G."/>
            <person name="Riley R."/>
            <person name="Tritt A."/>
            <person name="Adam C."/>
            <person name="Daum C."/>
            <person name="Floudas D."/>
            <person name="Sun H."/>
            <person name="Yadav J.S."/>
            <person name="Pangilinan J."/>
            <person name="Larsson K.H."/>
            <person name="Matsuura K."/>
            <person name="Barry K."/>
            <person name="Labutti K."/>
            <person name="Kuo R."/>
            <person name="Ohm R.A."/>
            <person name="Bhattacharya S.S."/>
            <person name="Shirouzu T."/>
            <person name="Yoshinaga Y."/>
            <person name="Martin F.M."/>
            <person name="Grigoriev I.V."/>
            <person name="Hibbett D.S."/>
        </authorList>
    </citation>
    <scope>NUCLEOTIDE SEQUENCE [LARGE SCALE GENOMIC DNA]</scope>
    <source>
        <strain evidence="2 3">CBS 109695</strain>
    </source>
</reference>
<feature type="compositionally biased region" description="Polar residues" evidence="1">
    <location>
        <begin position="44"/>
        <end position="53"/>
    </location>
</feature>
<feature type="region of interest" description="Disordered" evidence="1">
    <location>
        <begin position="77"/>
        <end position="193"/>
    </location>
</feature>
<feature type="compositionally biased region" description="Basic residues" evidence="1">
    <location>
        <begin position="171"/>
        <end position="181"/>
    </location>
</feature>
<organism evidence="2 3">
    <name type="scientific">Athelia psychrophila</name>
    <dbReference type="NCBI Taxonomy" id="1759441"/>
    <lineage>
        <taxon>Eukaryota</taxon>
        <taxon>Fungi</taxon>
        <taxon>Dikarya</taxon>
        <taxon>Basidiomycota</taxon>
        <taxon>Agaricomycotina</taxon>
        <taxon>Agaricomycetes</taxon>
        <taxon>Agaricomycetidae</taxon>
        <taxon>Atheliales</taxon>
        <taxon>Atheliaceae</taxon>
        <taxon>Athelia</taxon>
    </lineage>
</organism>
<evidence type="ECO:0000313" key="3">
    <source>
        <dbReference type="Proteomes" id="UP000076532"/>
    </source>
</evidence>